<dbReference type="OrthoDB" id="7065728at2"/>
<dbReference type="RefSeq" id="WP_109676017.1">
    <property type="nucleotide sequence ID" value="NZ_CP086615.1"/>
</dbReference>
<evidence type="ECO:0000313" key="3">
    <source>
        <dbReference type="EMBL" id="PWG65211.1"/>
    </source>
</evidence>
<dbReference type="InterPro" id="IPR004701">
    <property type="entry name" value="PTS_EIIA_man-typ"/>
</dbReference>
<keyword evidence="4" id="KW-1185">Reference proteome</keyword>
<organism evidence="3 4">
    <name type="scientific">Sediminicurvatus halobius</name>
    <dbReference type="NCBI Taxonomy" id="2182432"/>
    <lineage>
        <taxon>Bacteria</taxon>
        <taxon>Pseudomonadati</taxon>
        <taxon>Pseudomonadota</taxon>
        <taxon>Gammaproteobacteria</taxon>
        <taxon>Chromatiales</taxon>
        <taxon>Ectothiorhodospiraceae</taxon>
        <taxon>Sediminicurvatus</taxon>
    </lineage>
</organism>
<reference evidence="3 4" key="1">
    <citation type="submission" date="2018-05" db="EMBL/GenBank/DDBJ databases">
        <title>Spiribacter halobius sp. nov., a moderately halophilic bacterium isolated from marine solar saltern.</title>
        <authorList>
            <person name="Zheng W.-S."/>
            <person name="Lu D.-C."/>
            <person name="Du Z.-J."/>
        </authorList>
    </citation>
    <scope>NUCLEOTIDE SEQUENCE [LARGE SCALE GENOMIC DNA]</scope>
    <source>
        <strain evidence="3 4">E85</strain>
    </source>
</reference>
<comment type="caution">
    <text evidence="3">The sequence shown here is derived from an EMBL/GenBank/DDBJ whole genome shotgun (WGS) entry which is preliminary data.</text>
</comment>
<evidence type="ECO:0000259" key="2">
    <source>
        <dbReference type="PROSITE" id="PS51096"/>
    </source>
</evidence>
<proteinExistence type="predicted"/>
<evidence type="ECO:0000256" key="1">
    <source>
        <dbReference type="ARBA" id="ARBA00022679"/>
    </source>
</evidence>
<dbReference type="SUPFAM" id="SSF53062">
    <property type="entry name" value="PTS system fructose IIA component-like"/>
    <property type="match status" value="1"/>
</dbReference>
<dbReference type="EMBL" id="QFFI01000003">
    <property type="protein sequence ID" value="PWG65211.1"/>
    <property type="molecule type" value="Genomic_DNA"/>
</dbReference>
<dbReference type="Pfam" id="PF03610">
    <property type="entry name" value="EIIA-man"/>
    <property type="match status" value="1"/>
</dbReference>
<name>A0A2U2N7N8_9GAMM</name>
<dbReference type="Proteomes" id="UP000245474">
    <property type="component" value="Unassembled WGS sequence"/>
</dbReference>
<dbReference type="AlphaFoldDB" id="A0A2U2N7N8"/>
<dbReference type="PANTHER" id="PTHR33799">
    <property type="entry name" value="PTS PERMEASE-RELATED-RELATED"/>
    <property type="match status" value="1"/>
</dbReference>
<dbReference type="GO" id="GO:0016740">
    <property type="term" value="F:transferase activity"/>
    <property type="evidence" value="ECO:0007669"/>
    <property type="project" value="UniProtKB-KW"/>
</dbReference>
<dbReference type="PROSITE" id="PS51096">
    <property type="entry name" value="PTS_EIIA_TYPE_4"/>
    <property type="match status" value="1"/>
</dbReference>
<keyword evidence="1" id="KW-0808">Transferase</keyword>
<accession>A0A2U2N7N8</accession>
<sequence>MSVGVLLVTHNRLGEELLRTARTILGGHPLATGTLGVPQDSDPSAALQRGLTLLGQLDDGDGALILTDAFGSTPSNVAVRLGQQAGAPVISGVNLPMLLRVLNYPQLPLEELRAKALSGGRDGILLVEPSPLLRQDHGG</sequence>
<gene>
    <name evidence="3" type="ORF">DEM34_02760</name>
</gene>
<dbReference type="GO" id="GO:0009401">
    <property type="term" value="P:phosphoenolpyruvate-dependent sugar phosphotransferase system"/>
    <property type="evidence" value="ECO:0007669"/>
    <property type="project" value="InterPro"/>
</dbReference>
<dbReference type="Gene3D" id="3.40.50.510">
    <property type="entry name" value="Phosphotransferase system, mannose-type IIA component"/>
    <property type="match status" value="1"/>
</dbReference>
<dbReference type="GO" id="GO:0016020">
    <property type="term" value="C:membrane"/>
    <property type="evidence" value="ECO:0007669"/>
    <property type="project" value="InterPro"/>
</dbReference>
<protein>
    <submittedName>
        <fullName evidence="3">PTS fructose transporter subunit IIA</fullName>
    </submittedName>
</protein>
<dbReference type="InterPro" id="IPR051471">
    <property type="entry name" value="Bacterial_PTS_sugar_comp"/>
</dbReference>
<evidence type="ECO:0000313" key="4">
    <source>
        <dbReference type="Proteomes" id="UP000245474"/>
    </source>
</evidence>
<feature type="domain" description="PTS EIIA type-4" evidence="2">
    <location>
        <begin position="2"/>
        <end position="124"/>
    </location>
</feature>
<dbReference type="PANTHER" id="PTHR33799:SF1">
    <property type="entry name" value="PTS SYSTEM MANNOSE-SPECIFIC EIIAB COMPONENT-RELATED"/>
    <property type="match status" value="1"/>
</dbReference>
<dbReference type="InterPro" id="IPR036662">
    <property type="entry name" value="PTS_EIIA_man-typ_sf"/>
</dbReference>